<reference evidence="5" key="3">
    <citation type="submission" date="2025-08" db="UniProtKB">
        <authorList>
            <consortium name="RefSeq"/>
        </authorList>
    </citation>
    <scope>IDENTIFICATION</scope>
    <source>
        <strain evidence="5">CBS 342.82</strain>
    </source>
</reference>
<evidence type="ECO:0000256" key="1">
    <source>
        <dbReference type="SAM" id="MobiDB-lite"/>
    </source>
</evidence>
<keyword evidence="2" id="KW-0812">Transmembrane</keyword>
<keyword evidence="4" id="KW-1185">Reference proteome</keyword>
<dbReference type="GO" id="GO:0016491">
    <property type="term" value="F:oxidoreductase activity"/>
    <property type="evidence" value="ECO:0007669"/>
    <property type="project" value="InterPro"/>
</dbReference>
<feature type="compositionally biased region" description="Low complexity" evidence="1">
    <location>
        <begin position="352"/>
        <end position="364"/>
    </location>
</feature>
<dbReference type="RefSeq" id="XP_033458066.1">
    <property type="nucleotide sequence ID" value="XM_033605285.1"/>
</dbReference>
<dbReference type="InterPro" id="IPR036188">
    <property type="entry name" value="FAD/NAD-bd_sf"/>
</dbReference>
<dbReference type="Proteomes" id="UP000504637">
    <property type="component" value="Unplaced"/>
</dbReference>
<dbReference type="AlphaFoldDB" id="A0A6J3LZ28"/>
<dbReference type="OrthoDB" id="5977668at2759"/>
<feature type="compositionally biased region" description="Basic and acidic residues" evidence="1">
    <location>
        <begin position="331"/>
        <end position="347"/>
    </location>
</feature>
<dbReference type="SUPFAM" id="SSF51905">
    <property type="entry name" value="FAD/NAD(P)-binding domain"/>
    <property type="match status" value="1"/>
</dbReference>
<evidence type="ECO:0000256" key="2">
    <source>
        <dbReference type="SAM" id="Phobius"/>
    </source>
</evidence>
<organism evidence="5">
    <name type="scientific">Dissoconium aciculare CBS 342.82</name>
    <dbReference type="NCBI Taxonomy" id="1314786"/>
    <lineage>
        <taxon>Eukaryota</taxon>
        <taxon>Fungi</taxon>
        <taxon>Dikarya</taxon>
        <taxon>Ascomycota</taxon>
        <taxon>Pezizomycotina</taxon>
        <taxon>Dothideomycetes</taxon>
        <taxon>Dothideomycetidae</taxon>
        <taxon>Mycosphaerellales</taxon>
        <taxon>Dissoconiaceae</taxon>
        <taxon>Dissoconium</taxon>
    </lineage>
</organism>
<evidence type="ECO:0000313" key="4">
    <source>
        <dbReference type="Proteomes" id="UP000504637"/>
    </source>
</evidence>
<dbReference type="InterPro" id="IPR002937">
    <property type="entry name" value="Amino_oxidase"/>
</dbReference>
<dbReference type="PANTHER" id="PTHR42923:SF17">
    <property type="entry name" value="AMINE OXIDASE DOMAIN-CONTAINING PROTEIN"/>
    <property type="match status" value="1"/>
</dbReference>
<dbReference type="PANTHER" id="PTHR42923">
    <property type="entry name" value="PROTOPORPHYRINOGEN OXIDASE"/>
    <property type="match status" value="1"/>
</dbReference>
<accession>A0A6J3LZ28</accession>
<feature type="region of interest" description="Disordered" evidence="1">
    <location>
        <begin position="325"/>
        <end position="370"/>
    </location>
</feature>
<keyword evidence="2" id="KW-0472">Membrane</keyword>
<proteinExistence type="predicted"/>
<keyword evidence="2" id="KW-1133">Transmembrane helix</keyword>
<feature type="domain" description="Amine oxidase" evidence="3">
    <location>
        <begin position="34"/>
        <end position="325"/>
    </location>
</feature>
<evidence type="ECO:0000259" key="3">
    <source>
        <dbReference type="Pfam" id="PF01593"/>
    </source>
</evidence>
<evidence type="ECO:0000313" key="5">
    <source>
        <dbReference type="RefSeq" id="XP_033458066.1"/>
    </source>
</evidence>
<gene>
    <name evidence="5" type="ORF">K489DRAFT_382073</name>
</gene>
<feature type="transmembrane region" description="Helical" evidence="2">
    <location>
        <begin position="566"/>
        <end position="587"/>
    </location>
</feature>
<reference evidence="5" key="2">
    <citation type="submission" date="2020-04" db="EMBL/GenBank/DDBJ databases">
        <authorList>
            <consortium name="NCBI Genome Project"/>
        </authorList>
    </citation>
    <scope>NUCLEOTIDE SEQUENCE</scope>
    <source>
        <strain evidence="5">CBS 342.82</strain>
    </source>
</reference>
<feature type="region of interest" description="Disordered" evidence="1">
    <location>
        <begin position="1"/>
        <end position="25"/>
    </location>
</feature>
<dbReference type="GeneID" id="54363085"/>
<dbReference type="Gene3D" id="1.10.405.20">
    <property type="match status" value="1"/>
</dbReference>
<name>A0A6J3LZ28_9PEZI</name>
<sequence>MNIFRRKDPAANSSKKRSSEQRRTKVAIVGSGSAGIGALWALKDSDYDVHLFEKSSKLGGHTNTQPWRIGEETAKVDTGFIVLNAATYPNFIRFLEEIGIEPTPTEMTFSVSRDRGVFEWSGEPHGIFAQRRNIFRPEHWRMIFDIVRFNQFALDVLNDDDETLGPELSDEPAKAPLYPVTMSIGEYLDKEGYSKVFRDDYLIPMTAAVWSTSPDKCTLEFPARTLIRFMWNHHLLSTVAERPRWLTIAGGSQQYIDAVLKVFPKKRLHVHKSCEVANIVRPTKQDDAEVALSWIDGTTEKIEHGSFDHVVLACHGDEILPLFAKRPTNGESKKSRDSSKKGRESSKKSRTSTETASSSASSQHAADDEEEEILSAFQTTENICYLHSDLDFMPKRPNVWTSWNYLVNSKPSEDSHPAGVSLTYNMNILQHIPRETFGHVLVTMNPEREPNPELTQGKFTYRHPLYTAEAVLAQQRLETIQNVRGVSYCGAWTKYGFHEDGFSSGLKVAMDHLDAKLPFEFVDSTFSRGRRPVLVWQDYVARALLSVLLVGVRLIDAFVALPVISWIIVVIAFIASMLLNILELVGLL</sequence>
<dbReference type="Gene3D" id="3.50.50.60">
    <property type="entry name" value="FAD/NAD(P)-binding domain"/>
    <property type="match status" value="1"/>
</dbReference>
<dbReference type="InterPro" id="IPR050464">
    <property type="entry name" value="Zeta_carotene_desat/Oxidored"/>
</dbReference>
<reference evidence="5" key="1">
    <citation type="submission" date="2020-01" db="EMBL/GenBank/DDBJ databases">
        <authorList>
            <consortium name="DOE Joint Genome Institute"/>
            <person name="Haridas S."/>
            <person name="Albert R."/>
            <person name="Binder M."/>
            <person name="Bloem J."/>
            <person name="Labutti K."/>
            <person name="Salamov A."/>
            <person name="Andreopoulos B."/>
            <person name="Baker S.E."/>
            <person name="Barry K."/>
            <person name="Bills G."/>
            <person name="Bluhm B.H."/>
            <person name="Cannon C."/>
            <person name="Castanera R."/>
            <person name="Culley D.E."/>
            <person name="Daum C."/>
            <person name="Ezra D."/>
            <person name="Gonzalez J.B."/>
            <person name="Henrissat B."/>
            <person name="Kuo A."/>
            <person name="Liang C."/>
            <person name="Lipzen A."/>
            <person name="Lutzoni F."/>
            <person name="Magnuson J."/>
            <person name="Mondo S."/>
            <person name="Nolan M."/>
            <person name="Ohm R."/>
            <person name="Pangilinan J."/>
            <person name="Park H.-J."/>
            <person name="Ramirez L."/>
            <person name="Alfaro M."/>
            <person name="Sun H."/>
            <person name="Tritt A."/>
            <person name="Yoshinaga Y."/>
            <person name="Zwiers L.-H."/>
            <person name="Turgeon B.G."/>
            <person name="Goodwin S.B."/>
            <person name="Spatafora J.W."/>
            <person name="Crous P.W."/>
            <person name="Grigoriev I.V."/>
        </authorList>
    </citation>
    <scope>NUCLEOTIDE SEQUENCE</scope>
    <source>
        <strain evidence="5">CBS 342.82</strain>
    </source>
</reference>
<dbReference type="Pfam" id="PF01593">
    <property type="entry name" value="Amino_oxidase"/>
    <property type="match status" value="1"/>
</dbReference>
<protein>
    <submittedName>
        <fullName evidence="5">FAD/NAD(P)-binding domain-containing protein</fullName>
    </submittedName>
</protein>